<evidence type="ECO:0000256" key="2">
    <source>
        <dbReference type="ARBA" id="ARBA00004760"/>
    </source>
</evidence>
<evidence type="ECO:0000256" key="6">
    <source>
        <dbReference type="ARBA" id="ARBA00016939"/>
    </source>
</evidence>
<evidence type="ECO:0000313" key="20">
    <source>
        <dbReference type="Proteomes" id="UP000250266"/>
    </source>
</evidence>
<keyword evidence="10" id="KW-0746">Sphingolipid metabolism</keyword>
<feature type="transmembrane region" description="Helical" evidence="17">
    <location>
        <begin position="376"/>
        <end position="393"/>
    </location>
</feature>
<evidence type="ECO:0000256" key="3">
    <source>
        <dbReference type="ARBA" id="ARBA00004991"/>
    </source>
</evidence>
<protein>
    <recommendedName>
        <fullName evidence="6">Delta 8-(E)-sphingolipid desaturase</fullName>
        <ecNumber evidence="5">1.14.19.18</ecNumber>
    </recommendedName>
</protein>
<evidence type="ECO:0000256" key="16">
    <source>
        <dbReference type="SAM" id="MobiDB-lite"/>
    </source>
</evidence>
<dbReference type="PANTHER" id="PTHR19353:SF30">
    <property type="entry name" value="DELTA 8-(E)-SPHINGOLIPID DESATURASE"/>
    <property type="match status" value="1"/>
</dbReference>
<evidence type="ECO:0000256" key="13">
    <source>
        <dbReference type="ARBA" id="ARBA00023004"/>
    </source>
</evidence>
<keyword evidence="9" id="KW-0479">Metal-binding</keyword>
<evidence type="ECO:0000256" key="5">
    <source>
        <dbReference type="ARBA" id="ARBA00012019"/>
    </source>
</evidence>
<feature type="region of interest" description="Disordered" evidence="16">
    <location>
        <begin position="118"/>
        <end position="180"/>
    </location>
</feature>
<dbReference type="GO" id="GO:0016717">
    <property type="term" value="F:oxidoreductase activity, acting on paired donors, with oxidation of a pair of donors resulting in the reduction of molecular oxygen to two molecules of water"/>
    <property type="evidence" value="ECO:0007669"/>
    <property type="project" value="TreeGrafter"/>
</dbReference>
<comment type="pathway">
    <text evidence="2">Lipid metabolism; sphingolipid metabolism.</text>
</comment>
<dbReference type="EC" id="1.14.19.18" evidence="5"/>
<evidence type="ECO:0000256" key="14">
    <source>
        <dbReference type="ARBA" id="ARBA00023098"/>
    </source>
</evidence>
<dbReference type="UniPathway" id="UPA00222"/>
<dbReference type="PIRSF" id="PIRSF015921">
    <property type="entry name" value="FA_sphinglp_des"/>
    <property type="match status" value="1"/>
</dbReference>
<keyword evidence="11 17" id="KW-1133">Transmembrane helix</keyword>
<comment type="subcellular location">
    <subcellularLocation>
        <location evidence="1">Membrane</location>
        <topology evidence="1">Multi-pass membrane protein</topology>
    </subcellularLocation>
</comment>
<evidence type="ECO:0000256" key="7">
    <source>
        <dbReference type="ARBA" id="ARBA00022617"/>
    </source>
</evidence>
<dbReference type="Gene3D" id="3.10.120.10">
    <property type="entry name" value="Cytochrome b5-like heme/steroid binding domain"/>
    <property type="match status" value="1"/>
</dbReference>
<evidence type="ECO:0000256" key="15">
    <source>
        <dbReference type="ARBA" id="ARBA00023136"/>
    </source>
</evidence>
<dbReference type="SUPFAM" id="SSF55856">
    <property type="entry name" value="Cytochrome b5-like heme/steroid binding domain"/>
    <property type="match status" value="1"/>
</dbReference>
<keyword evidence="20" id="KW-1185">Reference proteome</keyword>
<dbReference type="EMBL" id="KV745305">
    <property type="protein sequence ID" value="OCK75529.1"/>
    <property type="molecule type" value="Genomic_DNA"/>
</dbReference>
<dbReference type="AlphaFoldDB" id="A0A8E2JB60"/>
<evidence type="ECO:0000259" key="18">
    <source>
        <dbReference type="PROSITE" id="PS50255"/>
    </source>
</evidence>
<accession>A0A8E2JB60</accession>
<feature type="transmembrane region" description="Helical" evidence="17">
    <location>
        <begin position="250"/>
        <end position="275"/>
    </location>
</feature>
<evidence type="ECO:0000256" key="10">
    <source>
        <dbReference type="ARBA" id="ARBA00022919"/>
    </source>
</evidence>
<proteinExistence type="inferred from homology"/>
<keyword evidence="12" id="KW-0560">Oxidoreductase</keyword>
<dbReference type="Pfam" id="PF00487">
    <property type="entry name" value="FA_desaturase"/>
    <property type="match status" value="1"/>
</dbReference>
<evidence type="ECO:0000256" key="17">
    <source>
        <dbReference type="SAM" id="Phobius"/>
    </source>
</evidence>
<dbReference type="InterPro" id="IPR036400">
    <property type="entry name" value="Cyt_B5-like_heme/steroid_sf"/>
</dbReference>
<feature type="transmembrane region" description="Helical" evidence="17">
    <location>
        <begin position="413"/>
        <end position="431"/>
    </location>
</feature>
<keyword evidence="14" id="KW-0443">Lipid metabolism</keyword>
<sequence length="577" mass="65682">MAYTSPAGTPQIRPNRKSNLLGRRQIEALIADGHYIVIIDNKVLKVDAWLPYHPGGDKAIQHMVGRDATDEVNGFHSKETKARMDAYQIGRIEGQWVNFVPPIQGGKFRSQTELVGVSGDSSADIMPSVDNSPSPQTSADPSPIFEPADRAASSIRRRNATEKECSGTSSASSVSSVSLEDTHNAPKMSVMDARTQQEIDLDKSTYPSLDPATQADIVHRYRLLEKRIAAEGLYQCRYSSYAIECVRYTFFFAMFALLLKLGWYMLSAVFLGCFWHQLAFTVHDAGHMGITHDFQADSLIGMIVADYMGGLSVGWWKFNHNVHHLVTNSPEHDPDIEHMPFFAISHRFFDSLFSSYYKRIMTYDAFAKFMIRYQNYLYYPILCFGRFNLYRLSWEYLLLGQGPRKGPAWWHRYFELAGQVFFWTWFGYGVLYKCVPGGWNRFAFLMISHIITMPLHVQITLSHFAMSTADLGTTESFPQKMLRTTMDVDCPQWLDFFHGGLQFQAIHHLFPRLPRHNLRRAQKLVQEFCNEAGIPYALYGFVDGNRVVIGKLADVGRQAAILAECQRTIAEGDFGMH</sequence>
<gene>
    <name evidence="19" type="ORF">K432DRAFT_337255</name>
</gene>
<evidence type="ECO:0000256" key="8">
    <source>
        <dbReference type="ARBA" id="ARBA00022692"/>
    </source>
</evidence>
<comment type="pathway">
    <text evidence="3">Sphingolipid metabolism.</text>
</comment>
<feature type="compositionally biased region" description="Polar residues" evidence="16">
    <location>
        <begin position="129"/>
        <end position="140"/>
    </location>
</feature>
<evidence type="ECO:0000256" key="1">
    <source>
        <dbReference type="ARBA" id="ARBA00004141"/>
    </source>
</evidence>
<evidence type="ECO:0000256" key="4">
    <source>
        <dbReference type="ARBA" id="ARBA00009295"/>
    </source>
</evidence>
<keyword evidence="7" id="KW-0349">Heme</keyword>
<dbReference type="PANTHER" id="PTHR19353">
    <property type="entry name" value="FATTY ACID DESATURASE 2"/>
    <property type="match status" value="1"/>
</dbReference>
<feature type="compositionally biased region" description="Low complexity" evidence="16">
    <location>
        <begin position="169"/>
        <end position="178"/>
    </location>
</feature>
<dbReference type="CDD" id="cd03506">
    <property type="entry name" value="Delta6-FADS-like"/>
    <property type="match status" value="1"/>
</dbReference>
<dbReference type="GO" id="GO:0006665">
    <property type="term" value="P:sphingolipid metabolic process"/>
    <property type="evidence" value="ECO:0007669"/>
    <property type="project" value="UniProtKB-UniPathway"/>
</dbReference>
<dbReference type="InterPro" id="IPR001199">
    <property type="entry name" value="Cyt_B5-like_heme/steroid-bd"/>
</dbReference>
<dbReference type="GO" id="GO:0046872">
    <property type="term" value="F:metal ion binding"/>
    <property type="evidence" value="ECO:0007669"/>
    <property type="project" value="UniProtKB-KW"/>
</dbReference>
<dbReference type="GO" id="GO:0016020">
    <property type="term" value="C:membrane"/>
    <property type="evidence" value="ECO:0007669"/>
    <property type="project" value="UniProtKB-SubCell"/>
</dbReference>
<keyword evidence="8 17" id="KW-0812">Transmembrane</keyword>
<dbReference type="InterPro" id="IPR012171">
    <property type="entry name" value="Fatty_acid_desaturase"/>
</dbReference>
<feature type="transmembrane region" description="Helical" evidence="17">
    <location>
        <begin position="443"/>
        <end position="466"/>
    </location>
</feature>
<dbReference type="Pfam" id="PF00173">
    <property type="entry name" value="Cyt-b5"/>
    <property type="match status" value="1"/>
</dbReference>
<reference evidence="19 20" key="1">
    <citation type="journal article" date="2016" name="Nat. Commun.">
        <title>Ectomycorrhizal ecology is imprinted in the genome of the dominant symbiotic fungus Cenococcum geophilum.</title>
        <authorList>
            <consortium name="DOE Joint Genome Institute"/>
            <person name="Peter M."/>
            <person name="Kohler A."/>
            <person name="Ohm R.A."/>
            <person name="Kuo A."/>
            <person name="Krutzmann J."/>
            <person name="Morin E."/>
            <person name="Arend M."/>
            <person name="Barry K.W."/>
            <person name="Binder M."/>
            <person name="Choi C."/>
            <person name="Clum A."/>
            <person name="Copeland A."/>
            <person name="Grisel N."/>
            <person name="Haridas S."/>
            <person name="Kipfer T."/>
            <person name="LaButti K."/>
            <person name="Lindquist E."/>
            <person name="Lipzen A."/>
            <person name="Maire R."/>
            <person name="Meier B."/>
            <person name="Mihaltcheva S."/>
            <person name="Molinier V."/>
            <person name="Murat C."/>
            <person name="Poggeler S."/>
            <person name="Quandt C.A."/>
            <person name="Sperisen C."/>
            <person name="Tritt A."/>
            <person name="Tisserant E."/>
            <person name="Crous P.W."/>
            <person name="Henrissat B."/>
            <person name="Nehls U."/>
            <person name="Egli S."/>
            <person name="Spatafora J.W."/>
            <person name="Grigoriev I.V."/>
            <person name="Martin F.M."/>
        </authorList>
    </citation>
    <scope>NUCLEOTIDE SEQUENCE [LARGE SCALE GENOMIC DNA]</scope>
    <source>
        <strain evidence="19 20">CBS 459.81</strain>
    </source>
</reference>
<dbReference type="OrthoDB" id="260091at2759"/>
<keyword evidence="15 17" id="KW-0472">Membrane</keyword>
<feature type="domain" description="Cytochrome b5 heme-binding" evidence="18">
    <location>
        <begin position="37"/>
        <end position="93"/>
    </location>
</feature>
<dbReference type="PROSITE" id="PS50255">
    <property type="entry name" value="CYTOCHROME_B5_2"/>
    <property type="match status" value="1"/>
</dbReference>
<keyword evidence="13" id="KW-0408">Iron</keyword>
<evidence type="ECO:0000256" key="11">
    <source>
        <dbReference type="ARBA" id="ARBA00022989"/>
    </source>
</evidence>
<evidence type="ECO:0000256" key="9">
    <source>
        <dbReference type="ARBA" id="ARBA00022723"/>
    </source>
</evidence>
<evidence type="ECO:0000256" key="12">
    <source>
        <dbReference type="ARBA" id="ARBA00023002"/>
    </source>
</evidence>
<evidence type="ECO:0000313" key="19">
    <source>
        <dbReference type="EMBL" id="OCK75529.1"/>
    </source>
</evidence>
<name>A0A8E2JB60_9PEZI</name>
<organism evidence="19 20">
    <name type="scientific">Lepidopterella palustris CBS 459.81</name>
    <dbReference type="NCBI Taxonomy" id="1314670"/>
    <lineage>
        <taxon>Eukaryota</taxon>
        <taxon>Fungi</taxon>
        <taxon>Dikarya</taxon>
        <taxon>Ascomycota</taxon>
        <taxon>Pezizomycotina</taxon>
        <taxon>Dothideomycetes</taxon>
        <taxon>Pleosporomycetidae</taxon>
        <taxon>Mytilinidiales</taxon>
        <taxon>Argynnaceae</taxon>
        <taxon>Lepidopterella</taxon>
    </lineage>
</organism>
<dbReference type="SMART" id="SM01117">
    <property type="entry name" value="Cyt-b5"/>
    <property type="match status" value="1"/>
</dbReference>
<feature type="transmembrane region" description="Helical" evidence="17">
    <location>
        <begin position="296"/>
        <end position="318"/>
    </location>
</feature>
<dbReference type="Proteomes" id="UP000250266">
    <property type="component" value="Unassembled WGS sequence"/>
</dbReference>
<comment type="similarity">
    <text evidence="4">Belongs to the fatty acid desaturase type 1 family.</text>
</comment>
<dbReference type="InterPro" id="IPR005804">
    <property type="entry name" value="FA_desaturase_dom"/>
</dbReference>